<keyword evidence="2" id="KW-1185">Reference proteome</keyword>
<accession>A0A366Y2K7</accession>
<evidence type="ECO:0000313" key="2">
    <source>
        <dbReference type="Proteomes" id="UP000253314"/>
    </source>
</evidence>
<dbReference type="AlphaFoldDB" id="A0A366Y2K7"/>
<name>A0A366Y2K7_9BACI</name>
<dbReference type="EMBL" id="QOCW01000001">
    <property type="protein sequence ID" value="RBW71615.1"/>
    <property type="molecule type" value="Genomic_DNA"/>
</dbReference>
<feature type="non-terminal residue" evidence="1">
    <location>
        <position position="1"/>
    </location>
</feature>
<protein>
    <submittedName>
        <fullName evidence="1">Uncharacterized protein</fullName>
    </submittedName>
</protein>
<comment type="caution">
    <text evidence="1">The sequence shown here is derived from an EMBL/GenBank/DDBJ whole genome shotgun (WGS) entry which is preliminary data.</text>
</comment>
<reference evidence="1 2" key="1">
    <citation type="submission" date="2018-07" db="EMBL/GenBank/DDBJ databases">
        <title>Lottiidibacillus patelloidae gen. nov., sp. nov., isolated from the intestinal tract of a marine limpet and the reclassification of B. taeanensis BH030017T, B. algicola KMM 3737T and B. hwajinpoensis SW-72T as genus Lottiidibacillus.</title>
        <authorList>
            <person name="Liu R."/>
            <person name="Huang Z."/>
        </authorList>
    </citation>
    <scope>NUCLEOTIDE SEQUENCE [LARGE SCALE GENOMIC DNA]</scope>
    <source>
        <strain evidence="1 2">BH030017</strain>
    </source>
</reference>
<gene>
    <name evidence="1" type="ORF">DS031_02385</name>
</gene>
<organism evidence="1 2">
    <name type="scientific">Bacillus taeanensis</name>
    <dbReference type="NCBI Taxonomy" id="273032"/>
    <lineage>
        <taxon>Bacteria</taxon>
        <taxon>Bacillati</taxon>
        <taxon>Bacillota</taxon>
        <taxon>Bacilli</taxon>
        <taxon>Bacillales</taxon>
        <taxon>Bacillaceae</taxon>
        <taxon>Bacillus</taxon>
    </lineage>
</organism>
<proteinExistence type="predicted"/>
<evidence type="ECO:0000313" key="1">
    <source>
        <dbReference type="EMBL" id="RBW71615.1"/>
    </source>
</evidence>
<dbReference type="Proteomes" id="UP000253314">
    <property type="component" value="Unassembled WGS sequence"/>
</dbReference>
<sequence length="84" mass="8839">AFAAADKVPAFAAADKVPAFAAADKVPAFAAADKVPAFAAAETPYKALLVVVQEYPFHPSLPSLILDIQAIQVIDLSILPEEKY</sequence>